<evidence type="ECO:0000259" key="5">
    <source>
        <dbReference type="Pfam" id="PF02836"/>
    </source>
</evidence>
<accession>A0A1D3TV82</accession>
<dbReference type="InterPro" id="IPR036156">
    <property type="entry name" value="Beta-gal/glucu_dom_sf"/>
</dbReference>
<dbReference type="InterPro" id="IPR006103">
    <property type="entry name" value="Glyco_hydro_2_cat"/>
</dbReference>
<feature type="domain" description="Glycoside hydrolase family 2 catalytic" evidence="5">
    <location>
        <begin position="263"/>
        <end position="550"/>
    </location>
</feature>
<organism evidence="7 8">
    <name type="scientific">Anaerobium acetethylicum</name>
    <dbReference type="NCBI Taxonomy" id="1619234"/>
    <lineage>
        <taxon>Bacteria</taxon>
        <taxon>Bacillati</taxon>
        <taxon>Bacillota</taxon>
        <taxon>Clostridia</taxon>
        <taxon>Lachnospirales</taxon>
        <taxon>Lachnospiraceae</taxon>
        <taxon>Anaerobium</taxon>
    </lineage>
</organism>
<evidence type="ECO:0000259" key="6">
    <source>
        <dbReference type="Pfam" id="PF02837"/>
    </source>
</evidence>
<dbReference type="PANTHER" id="PTHR42732:SF1">
    <property type="entry name" value="BETA-MANNOSIDASE"/>
    <property type="match status" value="1"/>
</dbReference>
<dbReference type="GO" id="GO:0004553">
    <property type="term" value="F:hydrolase activity, hydrolyzing O-glycosyl compounds"/>
    <property type="evidence" value="ECO:0007669"/>
    <property type="project" value="InterPro"/>
</dbReference>
<evidence type="ECO:0000313" key="8">
    <source>
        <dbReference type="Proteomes" id="UP000199315"/>
    </source>
</evidence>
<dbReference type="PANTHER" id="PTHR42732">
    <property type="entry name" value="BETA-GALACTOSIDASE"/>
    <property type="match status" value="1"/>
</dbReference>
<dbReference type="InterPro" id="IPR006102">
    <property type="entry name" value="Ig-like_GH2"/>
</dbReference>
<dbReference type="InterPro" id="IPR006101">
    <property type="entry name" value="Glyco_hydro_2"/>
</dbReference>
<dbReference type="Pfam" id="PF00703">
    <property type="entry name" value="Glyco_hydro_2"/>
    <property type="match status" value="1"/>
</dbReference>
<evidence type="ECO:0000259" key="4">
    <source>
        <dbReference type="Pfam" id="PF00703"/>
    </source>
</evidence>
<dbReference type="RefSeq" id="WP_169823683.1">
    <property type="nucleotide sequence ID" value="NZ_FMKA01000015.1"/>
</dbReference>
<dbReference type="SUPFAM" id="SSF49785">
    <property type="entry name" value="Galactose-binding domain-like"/>
    <property type="match status" value="1"/>
</dbReference>
<feature type="domain" description="Glycosyl hydrolases family 2 sugar binding" evidence="6">
    <location>
        <begin position="46"/>
        <end position="142"/>
    </location>
</feature>
<evidence type="ECO:0000256" key="2">
    <source>
        <dbReference type="ARBA" id="ARBA00022801"/>
    </source>
</evidence>
<reference evidence="7 8" key="1">
    <citation type="submission" date="2016-09" db="EMBL/GenBank/DDBJ databases">
        <authorList>
            <person name="Capua I."/>
            <person name="De Benedictis P."/>
            <person name="Joannis T."/>
            <person name="Lombin L.H."/>
            <person name="Cattoli G."/>
        </authorList>
    </citation>
    <scope>NUCLEOTIDE SEQUENCE [LARGE SCALE GENOMIC DNA]</scope>
    <source>
        <strain evidence="7 8">GluBS11</strain>
    </source>
</reference>
<gene>
    <name evidence="7" type="ORF">SAMN05421730_101578</name>
</gene>
<dbReference type="InterPro" id="IPR008979">
    <property type="entry name" value="Galactose-bd-like_sf"/>
</dbReference>
<evidence type="ECO:0000256" key="1">
    <source>
        <dbReference type="ARBA" id="ARBA00007401"/>
    </source>
</evidence>
<dbReference type="SUPFAM" id="SSF49303">
    <property type="entry name" value="beta-Galactosidase/glucuronidase domain"/>
    <property type="match status" value="1"/>
</dbReference>
<dbReference type="AlphaFoldDB" id="A0A1D3TV82"/>
<dbReference type="Gene3D" id="2.60.40.10">
    <property type="entry name" value="Immunoglobulins"/>
    <property type="match status" value="2"/>
</dbReference>
<dbReference type="InterPro" id="IPR013783">
    <property type="entry name" value="Ig-like_fold"/>
</dbReference>
<feature type="domain" description="Glycoside hydrolase family 2 immunoglobulin-like beta-sandwich" evidence="4">
    <location>
        <begin position="175"/>
        <end position="255"/>
    </location>
</feature>
<dbReference type="EMBL" id="FMKA01000015">
    <property type="protein sequence ID" value="SCP98006.1"/>
    <property type="molecule type" value="Genomic_DNA"/>
</dbReference>
<dbReference type="Gene3D" id="2.60.120.260">
    <property type="entry name" value="Galactose-binding domain-like"/>
    <property type="match status" value="1"/>
</dbReference>
<dbReference type="InterPro" id="IPR017853">
    <property type="entry name" value="GH"/>
</dbReference>
<dbReference type="Pfam" id="PF02836">
    <property type="entry name" value="Glyco_hydro_2_C"/>
    <property type="match status" value="1"/>
</dbReference>
<evidence type="ECO:0000313" key="7">
    <source>
        <dbReference type="EMBL" id="SCP98006.1"/>
    </source>
</evidence>
<sequence>MRKVIKWNENWGFLKGEHQQEVVWEVVTLPHTWNALDGQDGGNDYYQGPAWYKKTLTLESDWKEVYIRFGAVNKKAEVWCNGKSAGQHLGGFSAFTFDLTPFLQDGENEILVKADNSNELPIYPRQADFTFFGGIYREVELICFDENAHFDVTRFGTDAVFVTPSMDGTVVVDTYVIADSSVYAEIFDTNGSSVAKSKVMELGKNHRAGETVQLTLKVPEVQRWDGTKDAYLYQVKVFLSAQNVQDVVAANFGFRDYTVSASEGFFLNGAAYPLHGVCRHQDRENMGWAVTEKEHIEDMALMREIGANTIRLAHYQQAPFFYDLCDRNGMVVWAEIPFISVYDEREEADENLRQQMQELVLQNYNHPSICFWGIANEVGIGGESEKMYKILRELNQLTRELDPSRLTVIANVGMTRTDSPLFHITDVTSYNEYKGWYEGTMDDHGAFCDERHNEIPEIPLAISEYGAESILSWHSEHPKIKDYSEEYQALVHEKAQKAFEERPNLWATWLWNMFDFAADARDEGGCKGRNNKGLVTYDRSIKKQAFYFYKACWSKEPFVYLCGKRFTKHAEDKINIKVYSNQKQVDLWVNGEHIGHLCESAIFEFKEVALSEQFNEILVRTPEGLMDTLILEKVDKVPEEYVFTEEKNVSDAVAQWFANLQSKKDDATVVREIVVREGYLSVNDPMEEIYKYPEGFQAVQELIATPMAVVQPAMAERMSTGGVLSFTSIWHHIGKLLPDEAYYLLNERLNKIKK</sequence>
<evidence type="ECO:0000256" key="3">
    <source>
        <dbReference type="ARBA" id="ARBA00023295"/>
    </source>
</evidence>
<dbReference type="InterPro" id="IPR006104">
    <property type="entry name" value="Glyco_hydro_2_N"/>
</dbReference>
<protein>
    <submittedName>
        <fullName evidence="7">Beta-galactosidase</fullName>
    </submittedName>
</protein>
<proteinExistence type="inferred from homology"/>
<comment type="similarity">
    <text evidence="1">Belongs to the glycosyl hydrolase 2 family.</text>
</comment>
<dbReference type="Proteomes" id="UP000199315">
    <property type="component" value="Unassembled WGS sequence"/>
</dbReference>
<dbReference type="PRINTS" id="PR00132">
    <property type="entry name" value="GLHYDRLASE2"/>
</dbReference>
<dbReference type="InterPro" id="IPR051913">
    <property type="entry name" value="GH2_Domain-Containing"/>
</dbReference>
<dbReference type="STRING" id="1619234.SAMN05421730_101578"/>
<keyword evidence="8" id="KW-1185">Reference proteome</keyword>
<dbReference type="Pfam" id="PF02837">
    <property type="entry name" value="Glyco_hydro_2_N"/>
    <property type="match status" value="1"/>
</dbReference>
<dbReference type="GO" id="GO:0005975">
    <property type="term" value="P:carbohydrate metabolic process"/>
    <property type="evidence" value="ECO:0007669"/>
    <property type="project" value="InterPro"/>
</dbReference>
<name>A0A1D3TV82_9FIRM</name>
<keyword evidence="2" id="KW-0378">Hydrolase</keyword>
<dbReference type="SUPFAM" id="SSF51445">
    <property type="entry name" value="(Trans)glycosidases"/>
    <property type="match status" value="1"/>
</dbReference>
<dbReference type="Gene3D" id="3.20.20.80">
    <property type="entry name" value="Glycosidases"/>
    <property type="match status" value="1"/>
</dbReference>
<keyword evidence="3" id="KW-0326">Glycosidase</keyword>